<dbReference type="InterPro" id="IPR017938">
    <property type="entry name" value="Riboflavin_synthase-like_b-brl"/>
</dbReference>
<dbReference type="Proteomes" id="UP000264492">
    <property type="component" value="Unassembled WGS sequence"/>
</dbReference>
<evidence type="ECO:0000256" key="1">
    <source>
        <dbReference type="ARBA" id="ARBA00035644"/>
    </source>
</evidence>
<dbReference type="Pfam" id="PF08021">
    <property type="entry name" value="FAD_binding_9"/>
    <property type="match status" value="1"/>
</dbReference>
<dbReference type="EMBL" id="QTSU01000002">
    <property type="protein sequence ID" value="RDZ27163.1"/>
    <property type="molecule type" value="Genomic_DNA"/>
</dbReference>
<dbReference type="Gene3D" id="3.40.50.80">
    <property type="entry name" value="Nucleotide-binding domain of ferredoxin-NADP reductase (FNR) module"/>
    <property type="match status" value="1"/>
</dbReference>
<sequence>MSARPAPRLLQVLRNQARTPRMRRVTLGGAALAGFPPGSEGAHIKLLFPSAPGAAPALPELTAQGPRWPAGAARPQVRTYTVAAHDASAQTLDVDLVVHAHGGCASAWAQAAQPGDAIGLIGPGGPPLYRPQAARYLLIGDPSSYALVHAVMRKLPAQALGDVLMEVPHADEIQPLPPRERMRVQWLSDAPGRLLAALRALPWPPGEVSATLAGESGVVVAARNFLVGQRGVPRSAMYAVPYWRRGSDEDAYHDERHRLMDAFADSDEAAA</sequence>
<dbReference type="InterPro" id="IPR039374">
    <property type="entry name" value="SIP_fam"/>
</dbReference>
<dbReference type="CDD" id="cd06193">
    <property type="entry name" value="siderophore_interacting"/>
    <property type="match status" value="1"/>
</dbReference>
<dbReference type="OrthoDB" id="9814826at2"/>
<dbReference type="InterPro" id="IPR017927">
    <property type="entry name" value="FAD-bd_FR_type"/>
</dbReference>
<gene>
    <name evidence="3" type="ORF">DX914_12965</name>
</gene>
<dbReference type="PANTHER" id="PTHR30157:SF0">
    <property type="entry name" value="NADPH-DEPENDENT FERRIC-CHELATE REDUCTASE"/>
    <property type="match status" value="1"/>
</dbReference>
<accession>A0A371JZR9</accession>
<evidence type="ECO:0000313" key="3">
    <source>
        <dbReference type="EMBL" id="RDZ27163.1"/>
    </source>
</evidence>
<dbReference type="Gene3D" id="2.40.30.10">
    <property type="entry name" value="Translation factors"/>
    <property type="match status" value="1"/>
</dbReference>
<dbReference type="InterPro" id="IPR039261">
    <property type="entry name" value="FNR_nucleotide-bd"/>
</dbReference>
<dbReference type="Pfam" id="PF04954">
    <property type="entry name" value="SIP"/>
    <property type="match status" value="1"/>
</dbReference>
<dbReference type="InterPro" id="IPR013113">
    <property type="entry name" value="SIP_FAD-bd"/>
</dbReference>
<dbReference type="PANTHER" id="PTHR30157">
    <property type="entry name" value="FERRIC REDUCTASE, NADPH-DEPENDENT"/>
    <property type="match status" value="1"/>
</dbReference>
<feature type="domain" description="FAD-binding FR-type" evidence="2">
    <location>
        <begin position="5"/>
        <end position="130"/>
    </location>
</feature>
<evidence type="ECO:0000259" key="2">
    <source>
        <dbReference type="PROSITE" id="PS51384"/>
    </source>
</evidence>
<comment type="similarity">
    <text evidence="1">Belongs to the SIP oxidoreductase family.</text>
</comment>
<dbReference type="SUPFAM" id="SSF63380">
    <property type="entry name" value="Riboflavin synthase domain-like"/>
    <property type="match status" value="1"/>
</dbReference>
<dbReference type="InterPro" id="IPR007037">
    <property type="entry name" value="SIP_rossman_dom"/>
</dbReference>
<dbReference type="RefSeq" id="WP_115859540.1">
    <property type="nucleotide sequence ID" value="NZ_QTSU01000002.1"/>
</dbReference>
<dbReference type="GO" id="GO:0016491">
    <property type="term" value="F:oxidoreductase activity"/>
    <property type="evidence" value="ECO:0007669"/>
    <property type="project" value="InterPro"/>
</dbReference>
<protein>
    <submittedName>
        <fullName evidence="3">Siderophore-interacting protein</fullName>
    </submittedName>
</protein>
<name>A0A371JZR9_9GAMM</name>
<comment type="caution">
    <text evidence="3">The sequence shown here is derived from an EMBL/GenBank/DDBJ whole genome shotgun (WGS) entry which is preliminary data.</text>
</comment>
<dbReference type="AlphaFoldDB" id="A0A371JZR9"/>
<organism evidence="3 4">
    <name type="scientific">Lysobacter silvisoli</name>
    <dbReference type="NCBI Taxonomy" id="2293254"/>
    <lineage>
        <taxon>Bacteria</taxon>
        <taxon>Pseudomonadati</taxon>
        <taxon>Pseudomonadota</taxon>
        <taxon>Gammaproteobacteria</taxon>
        <taxon>Lysobacterales</taxon>
        <taxon>Lysobacteraceae</taxon>
        <taxon>Lysobacter</taxon>
    </lineage>
</organism>
<reference evidence="3 4" key="1">
    <citation type="submission" date="2018-08" db="EMBL/GenBank/DDBJ databases">
        <title>Lysobacter sp. zong2l5, whole genome shotgun sequence.</title>
        <authorList>
            <person name="Zhang X."/>
            <person name="Feng G."/>
            <person name="Zhu H."/>
        </authorList>
    </citation>
    <scope>NUCLEOTIDE SEQUENCE [LARGE SCALE GENOMIC DNA]</scope>
    <source>
        <strain evidence="4">zong2l5</strain>
    </source>
</reference>
<keyword evidence="4" id="KW-1185">Reference proteome</keyword>
<dbReference type="PROSITE" id="PS51384">
    <property type="entry name" value="FAD_FR"/>
    <property type="match status" value="1"/>
</dbReference>
<proteinExistence type="inferred from homology"/>
<evidence type="ECO:0000313" key="4">
    <source>
        <dbReference type="Proteomes" id="UP000264492"/>
    </source>
</evidence>